<keyword evidence="3" id="KW-0963">Cytoplasm</keyword>
<keyword evidence="6 12" id="KW-0949">S-adenosyl-L-methionine</keyword>
<keyword evidence="5 12" id="KW-0808">Transferase</keyword>
<comment type="caution">
    <text evidence="18">The sequence shown here is derived from an EMBL/GenBank/DDBJ whole genome shotgun (WGS) entry which is preliminary data.</text>
</comment>
<comment type="catalytic activity">
    <reaction evidence="10">
        <text>L-arginyl-[protein] + 2 S-adenosyl-L-methionine = N(omega),N(omega)-dimethyl-L-arginyl-[protein] + 2 S-adenosyl-L-homocysteine + 2 H(+)</text>
        <dbReference type="Rhea" id="RHEA:48096"/>
        <dbReference type="Rhea" id="RHEA-COMP:10532"/>
        <dbReference type="Rhea" id="RHEA-COMP:11991"/>
        <dbReference type="ChEBI" id="CHEBI:15378"/>
        <dbReference type="ChEBI" id="CHEBI:29965"/>
        <dbReference type="ChEBI" id="CHEBI:57856"/>
        <dbReference type="ChEBI" id="CHEBI:59789"/>
        <dbReference type="ChEBI" id="CHEBI:61897"/>
        <dbReference type="EC" id="2.1.1.319"/>
    </reaction>
    <physiologicalReaction direction="left-to-right" evidence="10">
        <dbReference type="Rhea" id="RHEA:48097"/>
    </physiologicalReaction>
</comment>
<dbReference type="GO" id="GO:0032259">
    <property type="term" value="P:methylation"/>
    <property type="evidence" value="ECO:0007669"/>
    <property type="project" value="UniProtKB-KW"/>
</dbReference>
<dbReference type="InterPro" id="IPR055135">
    <property type="entry name" value="PRMT_dom"/>
</dbReference>
<dbReference type="InterPro" id="IPR036236">
    <property type="entry name" value="Znf_C2H2_sf"/>
</dbReference>
<evidence type="ECO:0000256" key="3">
    <source>
        <dbReference type="ARBA" id="ARBA00022490"/>
    </source>
</evidence>
<dbReference type="InterPro" id="IPR025799">
    <property type="entry name" value="Arg_MeTrfase"/>
</dbReference>
<dbReference type="InterPro" id="IPR049482">
    <property type="entry name" value="ANM3-like_C2H2_Zf"/>
</dbReference>
<dbReference type="Gene3D" id="3.40.50.150">
    <property type="entry name" value="Vaccinia Virus protein VP39"/>
    <property type="match status" value="1"/>
</dbReference>
<evidence type="ECO:0000256" key="4">
    <source>
        <dbReference type="ARBA" id="ARBA00022603"/>
    </source>
</evidence>
<dbReference type="GO" id="GO:0005829">
    <property type="term" value="C:cytosol"/>
    <property type="evidence" value="ECO:0007669"/>
    <property type="project" value="UniProtKB-SubCell"/>
</dbReference>
<evidence type="ECO:0000256" key="6">
    <source>
        <dbReference type="ARBA" id="ARBA00022691"/>
    </source>
</evidence>
<dbReference type="CDD" id="cd02440">
    <property type="entry name" value="AdoMet_MTases"/>
    <property type="match status" value="1"/>
</dbReference>
<dbReference type="SUPFAM" id="SSF57667">
    <property type="entry name" value="beta-beta-alpha zinc fingers"/>
    <property type="match status" value="1"/>
</dbReference>
<evidence type="ECO:0000256" key="8">
    <source>
        <dbReference type="ARBA" id="ARBA00022771"/>
    </source>
</evidence>
<evidence type="ECO:0000313" key="18">
    <source>
        <dbReference type="EMBL" id="KAF9781515.1"/>
    </source>
</evidence>
<accession>A0A9P6L3S7</accession>
<dbReference type="EC" id="2.1.1.319" evidence="2"/>
<dbReference type="EMBL" id="WIUZ02000013">
    <property type="protein sequence ID" value="KAF9781515.1"/>
    <property type="molecule type" value="Genomic_DNA"/>
</dbReference>
<feature type="domain" description="Protein arginine N-methyltransferase 3-like C2H2 zinc finger" evidence="16">
    <location>
        <begin position="84"/>
        <end position="128"/>
    </location>
</feature>
<feature type="domain" description="Protein arginine N-methyltransferase" evidence="17">
    <location>
        <begin position="513"/>
        <end position="573"/>
    </location>
</feature>
<dbReference type="Pfam" id="PF13649">
    <property type="entry name" value="Methyltransf_25"/>
    <property type="match status" value="1"/>
</dbReference>
<evidence type="ECO:0000256" key="14">
    <source>
        <dbReference type="SAM" id="MobiDB-lite"/>
    </source>
</evidence>
<keyword evidence="8" id="KW-0863">Zinc-finger</keyword>
<protein>
    <recommendedName>
        <fullName evidence="2">type I protein arginine methyltransferase</fullName>
        <ecNumber evidence="2">2.1.1.319</ecNumber>
    </recommendedName>
</protein>
<keyword evidence="13" id="KW-0175">Coiled coil</keyword>
<feature type="domain" description="Protein arginine N-methyltransferase" evidence="17">
    <location>
        <begin position="366"/>
        <end position="474"/>
    </location>
</feature>
<evidence type="ECO:0000256" key="10">
    <source>
        <dbReference type="ARBA" id="ARBA00047384"/>
    </source>
</evidence>
<dbReference type="GO" id="GO:0008270">
    <property type="term" value="F:zinc ion binding"/>
    <property type="evidence" value="ECO:0007669"/>
    <property type="project" value="UniProtKB-KW"/>
</dbReference>
<evidence type="ECO:0000313" key="19">
    <source>
        <dbReference type="Proteomes" id="UP000736335"/>
    </source>
</evidence>
<evidence type="ECO:0000256" key="1">
    <source>
        <dbReference type="ARBA" id="ARBA00004514"/>
    </source>
</evidence>
<dbReference type="InterPro" id="IPR041698">
    <property type="entry name" value="Methyltransf_25"/>
</dbReference>
<sequence length="590" mass="65634">MSIRLHPQDIIQGPDEDLDSGSCSSSSDEDEDQNDPKTWDDWVSDSQEHGECYSLFEDKKLPSVAEAVEYDEQTHGFNLDRVSSKLALDFHQRVRLVNYIRKQKPSAADLSSLTGAEPFFADDQYLIPAIADDPLLQSQSGDWSEEEDVDTSGALPKDLESALKKIKLLETNLKRAKRNLVDYREFVTKSLDVEKLSERIASTSAADPVPPKRDDDSHYFTSYGSNDIHATMLNDKVRTSAYASFILGTPTVFNGAVVLDVGCGTGILSMFAARSGAKRVYAVDASDIVKRAEEIIKDNGHEDAITVIQGKVEDITLPDGVAEVDVIISEWMGYALLYESMLDSVLVARDRFLRPGGIIAPSQCRIMLTLCEGAEIYKDRVGMWDDVYGFDMSAMKEEVYGEAIVDIVKPESLVSDPVIIKDLYIPDVRLQQLNFHSSFTLVCTSTKRTKIRTFVLYFDTFFSPLGMPISPSTKVHVAHEGSPIVAEVWPLGGKFQPKRRASQGGSRTPGEERVTSFSTGPESVPTHWKQTIFLLHEPIRAHEGTVVTGTFSCRKSDENSRELDVEIRYSVKDDAVSAPGDLIIQMYKVR</sequence>
<dbReference type="AlphaFoldDB" id="A0A9P6L3S7"/>
<organism evidence="18 19">
    <name type="scientific">Thelephora terrestris</name>
    <dbReference type="NCBI Taxonomy" id="56493"/>
    <lineage>
        <taxon>Eukaryota</taxon>
        <taxon>Fungi</taxon>
        <taxon>Dikarya</taxon>
        <taxon>Basidiomycota</taxon>
        <taxon>Agaricomycotina</taxon>
        <taxon>Agaricomycetes</taxon>
        <taxon>Thelephorales</taxon>
        <taxon>Thelephoraceae</taxon>
        <taxon>Thelephora</taxon>
    </lineage>
</organism>
<name>A0A9P6L3S7_9AGAM</name>
<feature type="region of interest" description="Disordered" evidence="14">
    <location>
        <begin position="495"/>
        <end position="523"/>
    </location>
</feature>
<dbReference type="Gene3D" id="2.70.160.11">
    <property type="entry name" value="Hnrnp arginine n-methyltransferase1"/>
    <property type="match status" value="1"/>
</dbReference>
<feature type="domain" description="Methyltransferase" evidence="15">
    <location>
        <begin position="258"/>
        <end position="357"/>
    </location>
</feature>
<evidence type="ECO:0000259" key="17">
    <source>
        <dbReference type="Pfam" id="PF22528"/>
    </source>
</evidence>
<keyword evidence="19" id="KW-1185">Reference proteome</keyword>
<evidence type="ECO:0000256" key="13">
    <source>
        <dbReference type="SAM" id="Coils"/>
    </source>
</evidence>
<dbReference type="PROSITE" id="PS51678">
    <property type="entry name" value="SAM_MT_PRMT"/>
    <property type="match status" value="1"/>
</dbReference>
<evidence type="ECO:0000256" key="5">
    <source>
        <dbReference type="ARBA" id="ARBA00022679"/>
    </source>
</evidence>
<evidence type="ECO:0000256" key="12">
    <source>
        <dbReference type="PROSITE-ProRule" id="PRU01015"/>
    </source>
</evidence>
<dbReference type="SUPFAM" id="SSF53335">
    <property type="entry name" value="S-adenosyl-L-methionine-dependent methyltransferases"/>
    <property type="match status" value="1"/>
</dbReference>
<dbReference type="GO" id="GO:0035242">
    <property type="term" value="F:protein-arginine omega-N asymmetric methyltransferase activity"/>
    <property type="evidence" value="ECO:0007669"/>
    <property type="project" value="UniProtKB-EC"/>
</dbReference>
<dbReference type="Pfam" id="PF22528">
    <property type="entry name" value="PRMT_C"/>
    <property type="match status" value="2"/>
</dbReference>
<dbReference type="OrthoDB" id="7848332at2759"/>
<dbReference type="GO" id="GO:0005634">
    <property type="term" value="C:nucleus"/>
    <property type="evidence" value="ECO:0007669"/>
    <property type="project" value="TreeGrafter"/>
</dbReference>
<comment type="subcellular location">
    <subcellularLocation>
        <location evidence="1">Cytoplasm</location>
        <location evidence="1">Cytosol</location>
    </subcellularLocation>
</comment>
<dbReference type="Pfam" id="PF21137">
    <property type="entry name" value="ANM3_C2H2_Zf"/>
    <property type="match status" value="1"/>
</dbReference>
<evidence type="ECO:0000259" key="16">
    <source>
        <dbReference type="Pfam" id="PF21137"/>
    </source>
</evidence>
<keyword evidence="4 12" id="KW-0489">Methyltransferase</keyword>
<evidence type="ECO:0000256" key="9">
    <source>
        <dbReference type="ARBA" id="ARBA00022833"/>
    </source>
</evidence>
<evidence type="ECO:0000256" key="7">
    <source>
        <dbReference type="ARBA" id="ARBA00022723"/>
    </source>
</evidence>
<dbReference type="FunFam" id="3.40.50.150:FF:000003">
    <property type="entry name" value="Blast:Protein arginine N-methyltransferase 1"/>
    <property type="match status" value="1"/>
</dbReference>
<dbReference type="GO" id="GO:0042054">
    <property type="term" value="F:histone methyltransferase activity"/>
    <property type="evidence" value="ECO:0007669"/>
    <property type="project" value="TreeGrafter"/>
</dbReference>
<proteinExistence type="predicted"/>
<dbReference type="InterPro" id="IPR029063">
    <property type="entry name" value="SAM-dependent_MTases_sf"/>
</dbReference>
<reference evidence="18" key="2">
    <citation type="submission" date="2020-11" db="EMBL/GenBank/DDBJ databases">
        <authorList>
            <consortium name="DOE Joint Genome Institute"/>
            <person name="Kuo A."/>
            <person name="Miyauchi S."/>
            <person name="Kiss E."/>
            <person name="Drula E."/>
            <person name="Kohler A."/>
            <person name="Sanchez-Garcia M."/>
            <person name="Andreopoulos B."/>
            <person name="Barry K.W."/>
            <person name="Bonito G."/>
            <person name="Buee M."/>
            <person name="Carver A."/>
            <person name="Chen C."/>
            <person name="Cichocki N."/>
            <person name="Clum A."/>
            <person name="Culley D."/>
            <person name="Crous P.W."/>
            <person name="Fauchery L."/>
            <person name="Girlanda M."/>
            <person name="Hayes R."/>
            <person name="Keri Z."/>
            <person name="Labutti K."/>
            <person name="Lipzen A."/>
            <person name="Lombard V."/>
            <person name="Magnuson J."/>
            <person name="Maillard F."/>
            <person name="Morin E."/>
            <person name="Murat C."/>
            <person name="Nolan M."/>
            <person name="Ohm R."/>
            <person name="Pangilinan J."/>
            <person name="Pereira M."/>
            <person name="Perotto S."/>
            <person name="Peter M."/>
            <person name="Riley R."/>
            <person name="Sitrit Y."/>
            <person name="Stielow B."/>
            <person name="Szollosi G."/>
            <person name="Zifcakova L."/>
            <person name="Stursova M."/>
            <person name="Spatafora J.W."/>
            <person name="Tedersoo L."/>
            <person name="Vaario L.-M."/>
            <person name="Yamada A."/>
            <person name="Yan M."/>
            <person name="Wang P."/>
            <person name="Xu J."/>
            <person name="Bruns T."/>
            <person name="Baldrian P."/>
            <person name="Vilgalys R."/>
            <person name="Henrissat B."/>
            <person name="Grigoriev I.V."/>
            <person name="Hibbett D."/>
            <person name="Nagy L.G."/>
            <person name="Martin F.M."/>
        </authorList>
    </citation>
    <scope>NUCLEOTIDE SEQUENCE</scope>
    <source>
        <strain evidence="18">UH-Tt-Lm1</strain>
    </source>
</reference>
<dbReference type="Proteomes" id="UP000736335">
    <property type="component" value="Unassembled WGS sequence"/>
</dbReference>
<evidence type="ECO:0000256" key="2">
    <source>
        <dbReference type="ARBA" id="ARBA00011925"/>
    </source>
</evidence>
<keyword evidence="9" id="KW-0862">Zinc</keyword>
<comment type="catalytic activity">
    <reaction evidence="11">
        <text>L-arginyl-[protein] + S-adenosyl-L-methionine = N(omega)-methyl-L-arginyl-[protein] + S-adenosyl-L-homocysteine + H(+)</text>
        <dbReference type="Rhea" id="RHEA:48100"/>
        <dbReference type="Rhea" id="RHEA-COMP:10532"/>
        <dbReference type="Rhea" id="RHEA-COMP:11990"/>
        <dbReference type="ChEBI" id="CHEBI:15378"/>
        <dbReference type="ChEBI" id="CHEBI:29965"/>
        <dbReference type="ChEBI" id="CHEBI:57856"/>
        <dbReference type="ChEBI" id="CHEBI:59789"/>
        <dbReference type="ChEBI" id="CHEBI:65280"/>
    </reaction>
    <physiologicalReaction direction="left-to-right" evidence="11">
        <dbReference type="Rhea" id="RHEA:48101"/>
    </physiologicalReaction>
</comment>
<gene>
    <name evidence="18" type="ORF">BJ322DRAFT_1010618</name>
</gene>
<feature type="coiled-coil region" evidence="13">
    <location>
        <begin position="159"/>
        <end position="186"/>
    </location>
</feature>
<reference evidence="18" key="1">
    <citation type="journal article" date="2020" name="Nat. Commun.">
        <title>Large-scale genome sequencing of mycorrhizal fungi provides insights into the early evolution of symbiotic traits.</title>
        <authorList>
            <person name="Miyauchi S."/>
            <person name="Kiss E."/>
            <person name="Kuo A."/>
            <person name="Drula E."/>
            <person name="Kohler A."/>
            <person name="Sanchez-Garcia M."/>
            <person name="Morin E."/>
            <person name="Andreopoulos B."/>
            <person name="Barry K.W."/>
            <person name="Bonito G."/>
            <person name="Buee M."/>
            <person name="Carver A."/>
            <person name="Chen C."/>
            <person name="Cichocki N."/>
            <person name="Clum A."/>
            <person name="Culley D."/>
            <person name="Crous P.W."/>
            <person name="Fauchery L."/>
            <person name="Girlanda M."/>
            <person name="Hayes R.D."/>
            <person name="Keri Z."/>
            <person name="LaButti K."/>
            <person name="Lipzen A."/>
            <person name="Lombard V."/>
            <person name="Magnuson J."/>
            <person name="Maillard F."/>
            <person name="Murat C."/>
            <person name="Nolan M."/>
            <person name="Ohm R.A."/>
            <person name="Pangilinan J."/>
            <person name="Pereira M.F."/>
            <person name="Perotto S."/>
            <person name="Peter M."/>
            <person name="Pfister S."/>
            <person name="Riley R."/>
            <person name="Sitrit Y."/>
            <person name="Stielow J.B."/>
            <person name="Szollosi G."/>
            <person name="Zifcakova L."/>
            <person name="Stursova M."/>
            <person name="Spatafora J.W."/>
            <person name="Tedersoo L."/>
            <person name="Vaario L.M."/>
            <person name="Yamada A."/>
            <person name="Yan M."/>
            <person name="Wang P."/>
            <person name="Xu J."/>
            <person name="Bruns T."/>
            <person name="Baldrian P."/>
            <person name="Vilgalys R."/>
            <person name="Dunand C."/>
            <person name="Henrissat B."/>
            <person name="Grigoriev I.V."/>
            <person name="Hibbett D."/>
            <person name="Nagy L.G."/>
            <person name="Martin F.M."/>
        </authorList>
    </citation>
    <scope>NUCLEOTIDE SEQUENCE</scope>
    <source>
        <strain evidence="18">UH-Tt-Lm1</strain>
    </source>
</reference>
<feature type="region of interest" description="Disordered" evidence="14">
    <location>
        <begin position="1"/>
        <end position="45"/>
    </location>
</feature>
<dbReference type="PANTHER" id="PTHR11006">
    <property type="entry name" value="PROTEIN ARGININE N-METHYLTRANSFERASE"/>
    <property type="match status" value="1"/>
</dbReference>
<feature type="compositionally biased region" description="Basic and acidic residues" evidence="14">
    <location>
        <begin position="34"/>
        <end position="45"/>
    </location>
</feature>
<evidence type="ECO:0000256" key="11">
    <source>
        <dbReference type="ARBA" id="ARBA00049303"/>
    </source>
</evidence>
<dbReference type="PANTHER" id="PTHR11006:SF53">
    <property type="entry name" value="PROTEIN ARGININE N-METHYLTRANSFERASE 3"/>
    <property type="match status" value="1"/>
</dbReference>
<keyword evidence="7" id="KW-0479">Metal-binding</keyword>
<evidence type="ECO:0000259" key="15">
    <source>
        <dbReference type="Pfam" id="PF13649"/>
    </source>
</evidence>